<dbReference type="InterPro" id="IPR009030">
    <property type="entry name" value="Growth_fac_rcpt_cys_sf"/>
</dbReference>
<feature type="signal peptide" evidence="11">
    <location>
        <begin position="1"/>
        <end position="20"/>
    </location>
</feature>
<keyword evidence="9" id="KW-0325">Glycoprotein</keyword>
<dbReference type="AlphaFoldDB" id="A0A9D3PIB2"/>
<dbReference type="Gene3D" id="2.10.220.10">
    <property type="entry name" value="Hormone Receptor, Insulin-like Growth Factor Receptor 1, Chain A, domain 2"/>
    <property type="match status" value="2"/>
</dbReference>
<keyword evidence="7 11" id="KW-0732">Signal</keyword>
<dbReference type="Pfam" id="PF15913">
    <property type="entry name" value="Furin-like_2"/>
    <property type="match status" value="1"/>
</dbReference>
<evidence type="ECO:0000259" key="12">
    <source>
        <dbReference type="Pfam" id="PF15913"/>
    </source>
</evidence>
<protein>
    <submittedName>
        <fullName evidence="14">Uncharacterized protein</fullName>
    </submittedName>
</protein>
<dbReference type="SUPFAM" id="SSF57184">
    <property type="entry name" value="Growth factor receptor domain"/>
    <property type="match status" value="1"/>
</dbReference>
<dbReference type="SUPFAM" id="SSF82895">
    <property type="entry name" value="TSP-1 type 1 repeat"/>
    <property type="match status" value="1"/>
</dbReference>
<dbReference type="GO" id="GO:0016055">
    <property type="term" value="P:Wnt signaling pathway"/>
    <property type="evidence" value="ECO:0007669"/>
    <property type="project" value="UniProtKB-KW"/>
</dbReference>
<evidence type="ECO:0000256" key="7">
    <source>
        <dbReference type="ARBA" id="ARBA00022729"/>
    </source>
</evidence>
<dbReference type="Pfam" id="PF19028">
    <property type="entry name" value="TSP1_spondin"/>
    <property type="match status" value="1"/>
</dbReference>
<organism evidence="14 15">
    <name type="scientific">Megalops atlanticus</name>
    <name type="common">Tarpon</name>
    <name type="synonym">Clupea gigantea</name>
    <dbReference type="NCBI Taxonomy" id="7932"/>
    <lineage>
        <taxon>Eukaryota</taxon>
        <taxon>Metazoa</taxon>
        <taxon>Chordata</taxon>
        <taxon>Craniata</taxon>
        <taxon>Vertebrata</taxon>
        <taxon>Euteleostomi</taxon>
        <taxon>Actinopterygii</taxon>
        <taxon>Neopterygii</taxon>
        <taxon>Teleostei</taxon>
        <taxon>Elopiformes</taxon>
        <taxon>Megalopidae</taxon>
        <taxon>Megalops</taxon>
    </lineage>
</organism>
<evidence type="ECO:0000256" key="8">
    <source>
        <dbReference type="ARBA" id="ARBA00023157"/>
    </source>
</evidence>
<dbReference type="InterPro" id="IPR006212">
    <property type="entry name" value="Furin_repeat"/>
</dbReference>
<dbReference type="InterPro" id="IPR051514">
    <property type="entry name" value="R-spondin"/>
</dbReference>
<dbReference type="InterPro" id="IPR036383">
    <property type="entry name" value="TSP1_rpt_sf"/>
</dbReference>
<evidence type="ECO:0000313" key="15">
    <source>
        <dbReference type="Proteomes" id="UP001046870"/>
    </source>
</evidence>
<keyword evidence="5" id="KW-0358">Heparin-binding</keyword>
<keyword evidence="3" id="KW-0964">Secreted</keyword>
<dbReference type="PROSITE" id="PS50092">
    <property type="entry name" value="TSP1"/>
    <property type="match status" value="1"/>
</dbReference>
<evidence type="ECO:0000256" key="11">
    <source>
        <dbReference type="SAM" id="SignalP"/>
    </source>
</evidence>
<keyword evidence="8" id="KW-1015">Disulfide bond</keyword>
<dbReference type="GO" id="GO:0008201">
    <property type="term" value="F:heparin binding"/>
    <property type="evidence" value="ECO:0007669"/>
    <property type="project" value="UniProtKB-KW"/>
</dbReference>
<dbReference type="InterPro" id="IPR043601">
    <property type="entry name" value="Rspo_Fu-CRD_dom"/>
</dbReference>
<comment type="similarity">
    <text evidence="2">Belongs to the R-spondin family.</text>
</comment>
<evidence type="ECO:0000256" key="6">
    <source>
        <dbReference type="ARBA" id="ARBA00022687"/>
    </source>
</evidence>
<feature type="domain" description="Spondin-like TSP1" evidence="13">
    <location>
        <begin position="193"/>
        <end position="246"/>
    </location>
</feature>
<comment type="subcellular location">
    <subcellularLocation>
        <location evidence="1">Secreted</location>
    </subcellularLocation>
</comment>
<feature type="compositionally biased region" description="Basic and acidic residues" evidence="10">
    <location>
        <begin position="256"/>
        <end position="300"/>
    </location>
</feature>
<evidence type="ECO:0000259" key="13">
    <source>
        <dbReference type="Pfam" id="PF19028"/>
    </source>
</evidence>
<feature type="domain" description="R-spondin Fu-CRD" evidence="12">
    <location>
        <begin position="41"/>
        <end position="139"/>
    </location>
</feature>
<evidence type="ECO:0000256" key="3">
    <source>
        <dbReference type="ARBA" id="ARBA00022525"/>
    </source>
</evidence>
<proteinExistence type="inferred from homology"/>
<dbReference type="InterPro" id="IPR000884">
    <property type="entry name" value="TSP1_rpt"/>
</dbReference>
<dbReference type="PANTHER" id="PTHR46987:SF7">
    <property type="entry name" value="TNFR-CYS DOMAIN-CONTAINING PROTEIN"/>
    <property type="match status" value="1"/>
</dbReference>
<dbReference type="SMART" id="SM00209">
    <property type="entry name" value="TSP1"/>
    <property type="match status" value="1"/>
</dbReference>
<dbReference type="SMART" id="SM00261">
    <property type="entry name" value="FU"/>
    <property type="match status" value="3"/>
</dbReference>
<gene>
    <name evidence="14" type="ORF">MATL_G00205240</name>
</gene>
<keyword evidence="4" id="KW-0716">Sensory transduction</keyword>
<keyword evidence="15" id="KW-1185">Reference proteome</keyword>
<evidence type="ECO:0000256" key="2">
    <source>
        <dbReference type="ARBA" id="ARBA00007308"/>
    </source>
</evidence>
<dbReference type="PANTHER" id="PTHR46987">
    <property type="entry name" value="NEUROHYPOPHYSIAL HORMONES, N-TERMINAL DOMAIN CONTAINING PROTEIN"/>
    <property type="match status" value="1"/>
</dbReference>
<reference evidence="14" key="1">
    <citation type="submission" date="2021-01" db="EMBL/GenBank/DDBJ databases">
        <authorList>
            <person name="Zahm M."/>
            <person name="Roques C."/>
            <person name="Cabau C."/>
            <person name="Klopp C."/>
            <person name="Donnadieu C."/>
            <person name="Jouanno E."/>
            <person name="Lampietro C."/>
            <person name="Louis A."/>
            <person name="Herpin A."/>
            <person name="Echchiki A."/>
            <person name="Berthelot C."/>
            <person name="Parey E."/>
            <person name="Roest-Crollius H."/>
            <person name="Braasch I."/>
            <person name="Postlethwait J."/>
            <person name="Bobe J."/>
            <person name="Montfort J."/>
            <person name="Bouchez O."/>
            <person name="Begum T."/>
            <person name="Mejri S."/>
            <person name="Adams A."/>
            <person name="Chen W.-J."/>
            <person name="Guiguen Y."/>
        </authorList>
    </citation>
    <scope>NUCLEOTIDE SEQUENCE</scope>
    <source>
        <strain evidence="14">YG-15Mar2019-1</strain>
        <tissue evidence="14">Brain</tissue>
    </source>
</reference>
<keyword evidence="6" id="KW-0879">Wnt signaling pathway</keyword>
<feature type="chain" id="PRO_5038382126" evidence="11">
    <location>
        <begin position="21"/>
        <end position="314"/>
    </location>
</feature>
<dbReference type="GO" id="GO:0005576">
    <property type="term" value="C:extracellular region"/>
    <property type="evidence" value="ECO:0007669"/>
    <property type="project" value="UniProtKB-SubCell"/>
</dbReference>
<dbReference type="Gene3D" id="2.20.100.10">
    <property type="entry name" value="Thrombospondin type-1 (TSP1) repeat"/>
    <property type="match status" value="1"/>
</dbReference>
<dbReference type="InterPro" id="IPR044004">
    <property type="entry name" value="TSP1_spondin_dom"/>
</dbReference>
<sequence length="314" mass="35169">MRLQLLSLVLTLQCVEFTNCQQHASSQHKQITGGNAGCPGGCQTCSDDNGCMTCKPRLFFFMERKGMREIGVCVHACPSSYYGVRSPDINTCQKCKVACDSCFNMNFCTRCSAGYYLHWGRCQISCPEGLFPSDPLRECIPDCAKDCETCMNSSTCARCRVGLYLLSGKCHHVCPEEFETNDQLMECTPPVHCEVGEWGSWSPCSRRERTCGFKRGEETRTREVLQLPSPRGEPCPITSEKRKCVITRKKCPGRQKGGEQKDVTNGGDRESEASWHDQGDREVETQDSGQDHGHAEKKAEDDTETWELVTKNPN</sequence>
<evidence type="ECO:0000256" key="10">
    <source>
        <dbReference type="SAM" id="MobiDB-lite"/>
    </source>
</evidence>
<evidence type="ECO:0000256" key="4">
    <source>
        <dbReference type="ARBA" id="ARBA00022606"/>
    </source>
</evidence>
<accession>A0A9D3PIB2</accession>
<dbReference type="EMBL" id="JAFDVH010000018">
    <property type="protein sequence ID" value="KAG7461028.1"/>
    <property type="molecule type" value="Genomic_DNA"/>
</dbReference>
<evidence type="ECO:0000256" key="9">
    <source>
        <dbReference type="ARBA" id="ARBA00023180"/>
    </source>
</evidence>
<evidence type="ECO:0000256" key="5">
    <source>
        <dbReference type="ARBA" id="ARBA00022674"/>
    </source>
</evidence>
<comment type="caution">
    <text evidence="14">The sequence shown here is derived from an EMBL/GenBank/DDBJ whole genome shotgun (WGS) entry which is preliminary data.</text>
</comment>
<evidence type="ECO:0000256" key="1">
    <source>
        <dbReference type="ARBA" id="ARBA00004613"/>
    </source>
</evidence>
<name>A0A9D3PIB2_MEGAT</name>
<dbReference type="Proteomes" id="UP001046870">
    <property type="component" value="Chromosome 18"/>
</dbReference>
<evidence type="ECO:0000313" key="14">
    <source>
        <dbReference type="EMBL" id="KAG7461028.1"/>
    </source>
</evidence>
<dbReference type="OrthoDB" id="10257656at2759"/>
<feature type="region of interest" description="Disordered" evidence="10">
    <location>
        <begin position="252"/>
        <end position="314"/>
    </location>
</feature>